<dbReference type="AlphaFoldDB" id="T1AXL4"/>
<feature type="non-terminal residue" evidence="8">
    <location>
        <position position="209"/>
    </location>
</feature>
<accession>T1AXL4</accession>
<dbReference type="InterPro" id="IPR037034">
    <property type="entry name" value="RNA_pol_Rpb2_2_sf"/>
</dbReference>
<dbReference type="InterPro" id="IPR007642">
    <property type="entry name" value="RNA_pol_Rpb2_2"/>
</dbReference>
<dbReference type="Pfam" id="PF04563">
    <property type="entry name" value="RNA_pol_Rpb2_1"/>
    <property type="match status" value="1"/>
</dbReference>
<dbReference type="GO" id="GO:0000428">
    <property type="term" value="C:DNA-directed RNA polymerase complex"/>
    <property type="evidence" value="ECO:0007669"/>
    <property type="project" value="UniProtKB-KW"/>
</dbReference>
<evidence type="ECO:0000313" key="8">
    <source>
        <dbReference type="EMBL" id="EQD65381.1"/>
    </source>
</evidence>
<dbReference type="GO" id="GO:0003899">
    <property type="term" value="F:DNA-directed RNA polymerase activity"/>
    <property type="evidence" value="ECO:0007669"/>
    <property type="project" value="UniProtKB-EC"/>
</dbReference>
<dbReference type="Gene3D" id="3.90.1100.10">
    <property type="match status" value="1"/>
</dbReference>
<dbReference type="GO" id="GO:0003677">
    <property type="term" value="F:DNA binding"/>
    <property type="evidence" value="ECO:0007669"/>
    <property type="project" value="InterPro"/>
</dbReference>
<dbReference type="SUPFAM" id="SSF64484">
    <property type="entry name" value="beta and beta-prime subunits of DNA dependent RNA-polymerase"/>
    <property type="match status" value="1"/>
</dbReference>
<comment type="caution">
    <text evidence="8">The sequence shown here is derived from an EMBL/GenBank/DDBJ whole genome shotgun (WGS) entry which is preliminary data.</text>
</comment>
<reference evidence="8" key="2">
    <citation type="journal article" date="2014" name="ISME J.">
        <title>Microbial stratification in low pH oxic and suboxic macroscopic growths along an acid mine drainage.</title>
        <authorList>
            <person name="Mendez-Garcia C."/>
            <person name="Mesa V."/>
            <person name="Sprenger R.R."/>
            <person name="Richter M."/>
            <person name="Diez M.S."/>
            <person name="Solano J."/>
            <person name="Bargiela R."/>
            <person name="Golyshina O.V."/>
            <person name="Manteca A."/>
            <person name="Ramos J.L."/>
            <person name="Gallego J.R."/>
            <person name="Llorente I."/>
            <person name="Martins Dos Santos V.A."/>
            <person name="Jensen O.N."/>
            <person name="Pelaez A.I."/>
            <person name="Sanchez J."/>
            <person name="Ferrer M."/>
        </authorList>
    </citation>
    <scope>NUCLEOTIDE SEQUENCE</scope>
</reference>
<evidence type="ECO:0000256" key="5">
    <source>
        <dbReference type="ARBA" id="ARBA00023163"/>
    </source>
</evidence>
<keyword evidence="2 8" id="KW-0240">DNA-directed RNA polymerase</keyword>
<evidence type="ECO:0000259" key="6">
    <source>
        <dbReference type="Pfam" id="PF04561"/>
    </source>
</evidence>
<sequence length="209" mass="23926">MASGRPPFDVRECLLRGLTYAAPLRAAVRLVLYDRESPAERRAVKSIEEQEVYLGELPLMTETGTFIINGTERVVVSQLHRSPGVFFESDRGKSHSSGKVLYTARIIPYRGSWLDFEFDAKDCLFVRIDRRRKLPVTILLRALGLDDTRILGYFFEHNVFHVTPTGLILDLVPERLRGEIAAFPIKLEDRVLVEEGRRVTARQVRELKT</sequence>
<dbReference type="PANTHER" id="PTHR20856">
    <property type="entry name" value="DNA-DIRECTED RNA POLYMERASE I SUBUNIT 2"/>
    <property type="match status" value="1"/>
</dbReference>
<protein>
    <recommendedName>
        <fullName evidence="1">DNA-directed RNA polymerase</fullName>
        <ecNumber evidence="1">2.7.7.6</ecNumber>
    </recommendedName>
</protein>
<dbReference type="InterPro" id="IPR015712">
    <property type="entry name" value="DNA-dir_RNA_pol_su2"/>
</dbReference>
<name>T1AXL4_9ZZZZ</name>
<keyword evidence="5" id="KW-0804">Transcription</keyword>
<evidence type="ECO:0000256" key="2">
    <source>
        <dbReference type="ARBA" id="ARBA00022478"/>
    </source>
</evidence>
<dbReference type="Pfam" id="PF04561">
    <property type="entry name" value="RNA_pol_Rpb2_2"/>
    <property type="match status" value="1"/>
</dbReference>
<dbReference type="Gene3D" id="3.90.1110.10">
    <property type="entry name" value="RNA polymerase Rpb2, domain 2"/>
    <property type="match status" value="1"/>
</dbReference>
<dbReference type="EC" id="2.7.7.6" evidence="1"/>
<evidence type="ECO:0000259" key="7">
    <source>
        <dbReference type="Pfam" id="PF04563"/>
    </source>
</evidence>
<keyword evidence="3" id="KW-0808">Transferase</keyword>
<dbReference type="EMBL" id="AUZZ01001187">
    <property type="protein sequence ID" value="EQD65381.1"/>
    <property type="molecule type" value="Genomic_DNA"/>
</dbReference>
<keyword evidence="4" id="KW-0548">Nucleotidyltransferase</keyword>
<feature type="domain" description="RNA polymerase beta subunit protrusion" evidence="7">
    <location>
        <begin position="11"/>
        <end position="179"/>
    </location>
</feature>
<organism evidence="8">
    <name type="scientific">mine drainage metagenome</name>
    <dbReference type="NCBI Taxonomy" id="410659"/>
    <lineage>
        <taxon>unclassified sequences</taxon>
        <taxon>metagenomes</taxon>
        <taxon>ecological metagenomes</taxon>
    </lineage>
</organism>
<evidence type="ECO:0000256" key="4">
    <source>
        <dbReference type="ARBA" id="ARBA00022695"/>
    </source>
</evidence>
<dbReference type="GO" id="GO:0032549">
    <property type="term" value="F:ribonucleoside binding"/>
    <property type="evidence" value="ECO:0007669"/>
    <property type="project" value="InterPro"/>
</dbReference>
<gene>
    <name evidence="8" type="ORF">B2A_01630</name>
</gene>
<reference evidence="8" key="1">
    <citation type="submission" date="2013-08" db="EMBL/GenBank/DDBJ databases">
        <authorList>
            <person name="Mendez C."/>
            <person name="Richter M."/>
            <person name="Ferrer M."/>
            <person name="Sanchez J."/>
        </authorList>
    </citation>
    <scope>NUCLEOTIDE SEQUENCE</scope>
</reference>
<dbReference type="GO" id="GO:0006351">
    <property type="term" value="P:DNA-templated transcription"/>
    <property type="evidence" value="ECO:0007669"/>
    <property type="project" value="InterPro"/>
</dbReference>
<feature type="domain" description="RNA polymerase Rpb2" evidence="6">
    <location>
        <begin position="81"/>
        <end position="151"/>
    </location>
</feature>
<evidence type="ECO:0000256" key="1">
    <source>
        <dbReference type="ARBA" id="ARBA00012418"/>
    </source>
</evidence>
<evidence type="ECO:0000256" key="3">
    <source>
        <dbReference type="ARBA" id="ARBA00022679"/>
    </source>
</evidence>
<proteinExistence type="predicted"/>
<dbReference type="InterPro" id="IPR007644">
    <property type="entry name" value="RNA_pol_bsu_protrusion"/>
</dbReference>